<gene>
    <name evidence="13" type="primary">guaB</name>
    <name evidence="22" type="ordered locus">Arnit_1431</name>
</gene>
<feature type="binding site" evidence="13 15">
    <location>
        <begin position="333"/>
        <end position="335"/>
    </location>
    <ligand>
        <name>IMP</name>
        <dbReference type="ChEBI" id="CHEBI:58053"/>
    </ligand>
</feature>
<evidence type="ECO:0000256" key="9">
    <source>
        <dbReference type="ARBA" id="ARBA00023002"/>
    </source>
</evidence>
<dbReference type="Proteomes" id="UP000000939">
    <property type="component" value="Chromosome"/>
</dbReference>
<feature type="binding site" evidence="13">
    <location>
        <position position="466"/>
    </location>
    <ligand>
        <name>K(+)</name>
        <dbReference type="ChEBI" id="CHEBI:29103"/>
        <note>ligand shared between two tetrameric partners</note>
    </ligand>
</feature>
<dbReference type="PROSITE" id="PS00487">
    <property type="entry name" value="IMP_DH_GMP_RED"/>
    <property type="match status" value="1"/>
</dbReference>
<feature type="binding site" evidence="13 15">
    <location>
        <position position="298"/>
    </location>
    <ligand>
        <name>IMP</name>
        <dbReference type="ChEBI" id="CHEBI:58053"/>
    </ligand>
</feature>
<keyword evidence="23" id="KW-1185">Reference proteome</keyword>
<keyword evidence="6 13" id="KW-0332">GMP biosynthesis</keyword>
<dbReference type="SMART" id="SM00116">
    <property type="entry name" value="CBS"/>
    <property type="match status" value="2"/>
</dbReference>
<accession>D5V5F4</accession>
<dbReference type="GO" id="GO:0000166">
    <property type="term" value="F:nucleotide binding"/>
    <property type="evidence" value="ECO:0007669"/>
    <property type="project" value="UniProtKB-UniRule"/>
</dbReference>
<evidence type="ECO:0000256" key="20">
    <source>
        <dbReference type="RuleBase" id="RU003928"/>
    </source>
</evidence>
<evidence type="ECO:0000256" key="15">
    <source>
        <dbReference type="PIRSR" id="PIRSR000130-2"/>
    </source>
</evidence>
<dbReference type="PIRSF" id="PIRSF000130">
    <property type="entry name" value="IMPDH"/>
    <property type="match status" value="1"/>
</dbReference>
<proteinExistence type="inferred from homology"/>
<comment type="similarity">
    <text evidence="2 13 19">Belongs to the IMPDH/GMPR family.</text>
</comment>
<dbReference type="SUPFAM" id="SSF51412">
    <property type="entry name" value="Inosine monophosphate dehydrogenase (IMPDH)"/>
    <property type="match status" value="1"/>
</dbReference>
<evidence type="ECO:0000256" key="10">
    <source>
        <dbReference type="ARBA" id="ARBA00023027"/>
    </source>
</evidence>
<dbReference type="InterPro" id="IPR001093">
    <property type="entry name" value="IMP_DH_GMPRt"/>
</dbReference>
<feature type="binding site" evidence="16">
    <location>
        <begin position="244"/>
        <end position="246"/>
    </location>
    <ligand>
        <name>NAD(+)</name>
        <dbReference type="ChEBI" id="CHEBI:57540"/>
    </ligand>
</feature>
<keyword evidence="4 13" id="KW-0479">Metal-binding</keyword>
<feature type="binding site" evidence="13 15">
    <location>
        <begin position="356"/>
        <end position="357"/>
    </location>
    <ligand>
        <name>IMP</name>
        <dbReference type="ChEBI" id="CHEBI:58053"/>
    </ligand>
</feature>
<keyword evidence="8 13" id="KW-0630">Potassium</keyword>
<feature type="binding site" description="in other chain" evidence="13 17">
    <location>
        <position position="297"/>
    </location>
    <ligand>
        <name>K(+)</name>
        <dbReference type="ChEBI" id="CHEBI:29103"/>
        <note>ligand shared between two tetrameric partners</note>
    </ligand>
</feature>
<feature type="active site" description="Thioimidate intermediate" evidence="13 14">
    <location>
        <position position="300"/>
    </location>
</feature>
<dbReference type="CDD" id="cd00381">
    <property type="entry name" value="IMPDH"/>
    <property type="match status" value="1"/>
</dbReference>
<dbReference type="UniPathway" id="UPA00601">
    <property type="reaction ID" value="UER00295"/>
</dbReference>
<dbReference type="SMART" id="SM01240">
    <property type="entry name" value="IMPDH"/>
    <property type="match status" value="1"/>
</dbReference>
<evidence type="ECO:0000256" key="1">
    <source>
        <dbReference type="ARBA" id="ARBA00001958"/>
    </source>
</evidence>
<dbReference type="CDD" id="cd04601">
    <property type="entry name" value="CBS_pair_IMPDH"/>
    <property type="match status" value="1"/>
</dbReference>
<dbReference type="EC" id="1.1.1.205" evidence="13 20"/>
<evidence type="ECO:0000256" key="11">
    <source>
        <dbReference type="ARBA" id="ARBA00023122"/>
    </source>
</evidence>
<feature type="binding site" evidence="13 15">
    <location>
        <begin position="380"/>
        <end position="384"/>
    </location>
    <ligand>
        <name>IMP</name>
        <dbReference type="ChEBI" id="CHEBI:58053"/>
    </ligand>
</feature>
<dbReference type="OrthoDB" id="9805398at2"/>
<dbReference type="EMBL" id="CP001999">
    <property type="protein sequence ID" value="ADG93089.1"/>
    <property type="molecule type" value="Genomic_DNA"/>
</dbReference>
<dbReference type="NCBIfam" id="TIGR01302">
    <property type="entry name" value="IMP_dehydrog"/>
    <property type="match status" value="1"/>
</dbReference>
<evidence type="ECO:0000256" key="3">
    <source>
        <dbReference type="ARBA" id="ARBA00011881"/>
    </source>
</evidence>
<evidence type="ECO:0000256" key="18">
    <source>
        <dbReference type="PROSITE-ProRule" id="PRU00703"/>
    </source>
</evidence>
<evidence type="ECO:0000256" key="13">
    <source>
        <dbReference type="HAMAP-Rule" id="MF_01964"/>
    </source>
</evidence>
<dbReference type="STRING" id="572480.Arnit_1431"/>
<dbReference type="Gene3D" id="3.20.20.70">
    <property type="entry name" value="Aldolase class I"/>
    <property type="match status" value="1"/>
</dbReference>
<evidence type="ECO:0000313" key="22">
    <source>
        <dbReference type="EMBL" id="ADG93089.1"/>
    </source>
</evidence>
<comment type="caution">
    <text evidence="13">Lacks conserved residue(s) required for the propagation of feature annotation.</text>
</comment>
<evidence type="ECO:0000256" key="16">
    <source>
        <dbReference type="PIRSR" id="PIRSR000130-3"/>
    </source>
</evidence>
<feature type="binding site" evidence="13 16">
    <location>
        <begin position="293"/>
        <end position="295"/>
    </location>
    <ligand>
        <name>NAD(+)</name>
        <dbReference type="ChEBI" id="CHEBI:57540"/>
    </ligand>
</feature>
<evidence type="ECO:0000256" key="6">
    <source>
        <dbReference type="ARBA" id="ARBA00022749"/>
    </source>
</evidence>
<comment type="cofactor">
    <cofactor evidence="1 13">
        <name>K(+)</name>
        <dbReference type="ChEBI" id="CHEBI:29103"/>
    </cofactor>
</comment>
<keyword evidence="5" id="KW-0677">Repeat</keyword>
<evidence type="ECO:0000313" key="23">
    <source>
        <dbReference type="Proteomes" id="UP000000939"/>
    </source>
</evidence>
<sequence>MRIRTRALTFEDVLLVPAKSEVLPKEVCLKSKLTKKIELNVPFVSAAMDTVTEYQAAIAMARLGGIGIIHKNMDIETQVLQCKKVKKSESGMIIDPITIKPDQTIQDAEDIMASYKISGVPVVDDNNILVGILTNRDMRFTKDFTQKACDKMTKMPLLTAKEGTTLDEAADIMHASKVEKLPIVNNENKLIGLITIKDINKKREYPNANKDEFGRLRVGAAIGVNQLDRARALVKAGVDVLVLDSAHGHSKGILDTVKAIKAEMDVQIIAGNVATAEATADLIACGADGVKVGIGPGSICTTRIVAGVGVPQISAIDECAAEGAKTGTPIIADGGIRYSGDVAKALAVGASSVMMGSALAGTEESPGEVVLSQGRKFKTYRGMGSIGAMTKGSTDRYFQEGTAADKLVPEGIEGMVPYRGSIGDIIHQMVGGLRSSMGYLGSKDIPTFQATAEFVEITSAGLKESHVHDVTITNEAPNYHI</sequence>
<name>D5V5F4_ARCNC</name>
<dbReference type="KEGG" id="ant:Arnit_1431"/>
<feature type="active site" description="Proton acceptor" evidence="13 14">
    <location>
        <position position="396"/>
    </location>
</feature>
<dbReference type="InterPro" id="IPR015875">
    <property type="entry name" value="IMP_DH/GMP_Rdtase_CS"/>
</dbReference>
<feature type="binding site" evidence="13">
    <location>
        <position position="465"/>
    </location>
    <ligand>
        <name>K(+)</name>
        <dbReference type="ChEBI" id="CHEBI:29103"/>
        <note>ligand shared between two tetrameric partners</note>
    </ligand>
</feature>
<dbReference type="PANTHER" id="PTHR11911:SF111">
    <property type="entry name" value="INOSINE-5'-MONOPHOSPHATE DEHYDROGENASE"/>
    <property type="match status" value="1"/>
</dbReference>
<comment type="activity regulation">
    <text evidence="13">Mycophenolic acid (MPA) is a non-competitive inhibitor that prevents formation of the closed enzyme conformation by binding to the same site as the amobile flap. In contrast, mizoribine monophosphate (MZP) is a competitive inhibitor that induces the closed conformation. MPA is a potent inhibitor of mammalian IMPDHs but a poor inhibitor of the bacterial enzymes. MZP is a more potent inhibitor of bacterial IMPDH.</text>
</comment>
<evidence type="ECO:0000259" key="21">
    <source>
        <dbReference type="PROSITE" id="PS51371"/>
    </source>
</evidence>
<keyword evidence="7 13" id="KW-0658">Purine biosynthesis</keyword>
<dbReference type="eggNOG" id="COG0517">
    <property type="taxonomic scope" value="Bacteria"/>
</dbReference>
<feature type="binding site" evidence="13">
    <location>
        <position position="464"/>
    </location>
    <ligand>
        <name>K(+)</name>
        <dbReference type="ChEBI" id="CHEBI:29103"/>
        <note>ligand shared between two tetrameric partners</note>
    </ligand>
</feature>
<feature type="binding site" description="in other chain" evidence="13 17">
    <location>
        <position position="300"/>
    </location>
    <ligand>
        <name>K(+)</name>
        <dbReference type="ChEBI" id="CHEBI:29103"/>
        <note>ligand shared between two tetrameric partners</note>
    </ligand>
</feature>
<dbReference type="PROSITE" id="PS51371">
    <property type="entry name" value="CBS"/>
    <property type="match status" value="2"/>
</dbReference>
<dbReference type="InterPro" id="IPR005990">
    <property type="entry name" value="IMP_DH"/>
</dbReference>
<dbReference type="PANTHER" id="PTHR11911">
    <property type="entry name" value="INOSINE-5-MONOPHOSPHATE DEHYDROGENASE RELATED"/>
    <property type="match status" value="1"/>
</dbReference>
<evidence type="ECO:0000256" key="7">
    <source>
        <dbReference type="ARBA" id="ARBA00022755"/>
    </source>
</evidence>
<evidence type="ECO:0000256" key="17">
    <source>
        <dbReference type="PIRSR" id="PIRSR000130-4"/>
    </source>
</evidence>
<protein>
    <recommendedName>
        <fullName evidence="13 20">Inosine-5'-monophosphate dehydrogenase</fullName>
        <shortName evidence="13">IMP dehydrogenase</shortName>
        <shortName evidence="13">IMPD</shortName>
        <shortName evidence="13">IMPDH</shortName>
        <ecNumber evidence="13 20">1.1.1.205</ecNumber>
    </recommendedName>
</protein>
<comment type="function">
    <text evidence="13">Catalyzes the conversion of inosine 5'-phosphate (IMP) to xanthosine 5'-phosphate (XMP), the first committed and rate-limiting step in the de novo synthesis of guanine nucleotides, and therefore plays an important role in the regulation of cell growth.</text>
</comment>
<dbReference type="InterPro" id="IPR000644">
    <property type="entry name" value="CBS_dom"/>
</dbReference>
<evidence type="ECO:0000256" key="19">
    <source>
        <dbReference type="RuleBase" id="RU003927"/>
    </source>
</evidence>
<feature type="domain" description="CBS" evidence="21">
    <location>
        <begin position="92"/>
        <end position="151"/>
    </location>
</feature>
<evidence type="ECO:0000256" key="14">
    <source>
        <dbReference type="PIRSR" id="PIRSR000130-1"/>
    </source>
</evidence>
<dbReference type="Pfam" id="PF00571">
    <property type="entry name" value="CBS"/>
    <property type="match status" value="2"/>
</dbReference>
<evidence type="ECO:0000256" key="8">
    <source>
        <dbReference type="ARBA" id="ARBA00022958"/>
    </source>
</evidence>
<dbReference type="AlphaFoldDB" id="D5V5F4"/>
<dbReference type="eggNOG" id="COG0516">
    <property type="taxonomic scope" value="Bacteria"/>
</dbReference>
<dbReference type="HOGENOM" id="CLU_022552_2_1_7"/>
<feature type="binding site" evidence="13 15">
    <location>
        <position position="410"/>
    </location>
    <ligand>
        <name>IMP</name>
        <dbReference type="ChEBI" id="CHEBI:58053"/>
    </ligand>
</feature>
<dbReference type="FunFam" id="3.20.20.70:FF:000003">
    <property type="entry name" value="GMP reductase"/>
    <property type="match status" value="1"/>
</dbReference>
<dbReference type="GO" id="GO:0006177">
    <property type="term" value="P:GMP biosynthetic process"/>
    <property type="evidence" value="ECO:0007669"/>
    <property type="project" value="UniProtKB-UniRule"/>
</dbReference>
<keyword evidence="10 13" id="KW-0520">NAD</keyword>
<keyword evidence="11 18" id="KW-0129">CBS domain</keyword>
<dbReference type="GO" id="GO:0046872">
    <property type="term" value="F:metal ion binding"/>
    <property type="evidence" value="ECO:0007669"/>
    <property type="project" value="UniProtKB-UniRule"/>
</dbReference>
<comment type="pathway">
    <text evidence="13 20">Purine metabolism; XMP biosynthesis via de novo pathway; XMP from IMP: step 1/1.</text>
</comment>
<dbReference type="InterPro" id="IPR046342">
    <property type="entry name" value="CBS_dom_sf"/>
</dbReference>
<evidence type="ECO:0000256" key="2">
    <source>
        <dbReference type="ARBA" id="ARBA00005502"/>
    </source>
</evidence>
<keyword evidence="9 13" id="KW-0560">Oxidoreductase</keyword>
<reference evidence="22 23" key="1">
    <citation type="journal article" date="2010" name="Stand. Genomic Sci.">
        <title>Complete genome sequence of Arcobacter nitrofigilis type strain (CI).</title>
        <authorList>
            <person name="Pati A."/>
            <person name="Gronow S."/>
            <person name="Lapidus A."/>
            <person name="Copeland A."/>
            <person name="Glavina Del Rio T."/>
            <person name="Nolan M."/>
            <person name="Lucas S."/>
            <person name="Tice H."/>
            <person name="Cheng J.F."/>
            <person name="Han C."/>
            <person name="Chertkov O."/>
            <person name="Bruce D."/>
            <person name="Tapia R."/>
            <person name="Goodwin L."/>
            <person name="Pitluck S."/>
            <person name="Liolios K."/>
            <person name="Ivanova N."/>
            <person name="Mavromatis K."/>
            <person name="Chen A."/>
            <person name="Palaniappan K."/>
            <person name="Land M."/>
            <person name="Hauser L."/>
            <person name="Chang Y.J."/>
            <person name="Jeffries C.D."/>
            <person name="Detter J.C."/>
            <person name="Rohde M."/>
            <person name="Goker M."/>
            <person name="Bristow J."/>
            <person name="Eisen J.A."/>
            <person name="Markowitz V."/>
            <person name="Hugenholtz P."/>
            <person name="Klenk H.P."/>
            <person name="Kyrpides N.C."/>
        </authorList>
    </citation>
    <scope>NUCLEOTIDE SEQUENCE [LARGE SCALE GENOMIC DNA]</scope>
    <source>
        <strain evidence="23">ATCC 33309 / DSM 7299 / CCUG 15893 / LMG 7604 / NCTC 12251 / CI</strain>
    </source>
</reference>
<dbReference type="HAMAP" id="MF_01964">
    <property type="entry name" value="IMPDH"/>
    <property type="match status" value="1"/>
</dbReference>
<feature type="domain" description="CBS" evidence="21">
    <location>
        <begin position="152"/>
        <end position="212"/>
    </location>
</feature>
<dbReference type="Pfam" id="PF00478">
    <property type="entry name" value="IMPDH"/>
    <property type="match status" value="1"/>
</dbReference>
<dbReference type="InterPro" id="IPR013785">
    <property type="entry name" value="Aldolase_TIM"/>
</dbReference>
<organism evidence="22 23">
    <name type="scientific">Arcobacter nitrofigilis (strain ATCC 33309 / DSM 7299 / CCUG 15893 / LMG 7604 / NCTC 12251 / CI)</name>
    <name type="common">Campylobacter nitrofigilis</name>
    <dbReference type="NCBI Taxonomy" id="572480"/>
    <lineage>
        <taxon>Bacteria</taxon>
        <taxon>Pseudomonadati</taxon>
        <taxon>Campylobacterota</taxon>
        <taxon>Epsilonproteobacteria</taxon>
        <taxon>Campylobacterales</taxon>
        <taxon>Arcobacteraceae</taxon>
        <taxon>Arcobacter</taxon>
    </lineage>
</organism>
<evidence type="ECO:0000256" key="12">
    <source>
        <dbReference type="ARBA" id="ARBA00048028"/>
    </source>
</evidence>
<comment type="subunit">
    <text evidence="3 13">Homotetramer.</text>
</comment>
<feature type="binding site" description="in other chain" evidence="13 17">
    <location>
        <position position="295"/>
    </location>
    <ligand>
        <name>K(+)</name>
        <dbReference type="ChEBI" id="CHEBI:29103"/>
        <note>ligand shared between two tetrameric partners</note>
    </ligand>
</feature>
<dbReference type="SUPFAM" id="SSF54631">
    <property type="entry name" value="CBS-domain pair"/>
    <property type="match status" value="1"/>
</dbReference>
<comment type="catalytic activity">
    <reaction evidence="12 13 20">
        <text>IMP + NAD(+) + H2O = XMP + NADH + H(+)</text>
        <dbReference type="Rhea" id="RHEA:11708"/>
        <dbReference type="ChEBI" id="CHEBI:15377"/>
        <dbReference type="ChEBI" id="CHEBI:15378"/>
        <dbReference type="ChEBI" id="CHEBI:57464"/>
        <dbReference type="ChEBI" id="CHEBI:57540"/>
        <dbReference type="ChEBI" id="CHEBI:57945"/>
        <dbReference type="ChEBI" id="CHEBI:58053"/>
        <dbReference type="EC" id="1.1.1.205"/>
    </reaction>
</comment>
<dbReference type="GO" id="GO:0003938">
    <property type="term" value="F:IMP dehydrogenase activity"/>
    <property type="evidence" value="ECO:0007669"/>
    <property type="project" value="UniProtKB-UniRule"/>
</dbReference>
<dbReference type="GO" id="GO:0006183">
    <property type="term" value="P:GTP biosynthetic process"/>
    <property type="evidence" value="ECO:0007669"/>
    <property type="project" value="TreeGrafter"/>
</dbReference>
<evidence type="ECO:0000256" key="4">
    <source>
        <dbReference type="ARBA" id="ARBA00022723"/>
    </source>
</evidence>
<feature type="binding site" evidence="13">
    <location>
        <position position="244"/>
    </location>
    <ligand>
        <name>NAD(+)</name>
        <dbReference type="ChEBI" id="CHEBI:57540"/>
    </ligand>
</feature>
<dbReference type="RefSeq" id="WP_013135234.1">
    <property type="nucleotide sequence ID" value="NC_014166.1"/>
</dbReference>
<evidence type="ECO:0000256" key="5">
    <source>
        <dbReference type="ARBA" id="ARBA00022737"/>
    </source>
</evidence>